<dbReference type="PANTHER" id="PTHR43133:SF46">
    <property type="entry name" value="RNA POLYMERASE SIGMA-70 FACTOR ECF SUBFAMILY"/>
    <property type="match status" value="1"/>
</dbReference>
<dbReference type="HOGENOM" id="CLU_047691_3_4_10"/>
<dbReference type="PANTHER" id="PTHR43133">
    <property type="entry name" value="RNA POLYMERASE ECF-TYPE SIGMA FACTO"/>
    <property type="match status" value="1"/>
</dbReference>
<proteinExistence type="inferred from homology"/>
<dbReference type="InterPro" id="IPR013249">
    <property type="entry name" value="RNA_pol_sigma70_r4_t2"/>
</dbReference>
<dbReference type="Gene3D" id="1.10.10.10">
    <property type="entry name" value="Winged helix-like DNA-binding domain superfamily/Winged helix DNA-binding domain"/>
    <property type="match status" value="1"/>
</dbReference>
<evidence type="ECO:0000256" key="2">
    <source>
        <dbReference type="ARBA" id="ARBA00023015"/>
    </source>
</evidence>
<dbReference type="CDD" id="cd06171">
    <property type="entry name" value="Sigma70_r4"/>
    <property type="match status" value="1"/>
</dbReference>
<dbReference type="InterPro" id="IPR039425">
    <property type="entry name" value="RNA_pol_sigma-70-like"/>
</dbReference>
<dbReference type="AlphaFoldDB" id="F4KUD9"/>
<accession>F4KUD9</accession>
<dbReference type="InterPro" id="IPR013325">
    <property type="entry name" value="RNA_pol_sigma_r2"/>
</dbReference>
<dbReference type="eggNOG" id="COG1595">
    <property type="taxonomic scope" value="Bacteria"/>
</dbReference>
<keyword evidence="2" id="KW-0805">Transcription regulation</keyword>
<feature type="domain" description="RNA polymerase sigma-70 region 2" evidence="5">
    <location>
        <begin position="23"/>
        <end position="90"/>
    </location>
</feature>
<name>F4KUD9_HALH1</name>
<dbReference type="RefSeq" id="WP_013765762.1">
    <property type="nucleotide sequence ID" value="NC_015510.1"/>
</dbReference>
<keyword evidence="4" id="KW-0804">Transcription</keyword>
<dbReference type="Gene3D" id="1.10.1740.10">
    <property type="match status" value="1"/>
</dbReference>
<organism evidence="7 8">
    <name type="scientific">Haliscomenobacter hydrossis (strain ATCC 27775 / DSM 1100 / LMG 10767 / O)</name>
    <dbReference type="NCBI Taxonomy" id="760192"/>
    <lineage>
        <taxon>Bacteria</taxon>
        <taxon>Pseudomonadati</taxon>
        <taxon>Bacteroidota</taxon>
        <taxon>Saprospiria</taxon>
        <taxon>Saprospirales</taxon>
        <taxon>Haliscomenobacteraceae</taxon>
        <taxon>Haliscomenobacter</taxon>
    </lineage>
</organism>
<dbReference type="OrthoDB" id="9780326at2"/>
<dbReference type="GO" id="GO:0016987">
    <property type="term" value="F:sigma factor activity"/>
    <property type="evidence" value="ECO:0007669"/>
    <property type="project" value="UniProtKB-KW"/>
</dbReference>
<evidence type="ECO:0000259" key="5">
    <source>
        <dbReference type="Pfam" id="PF04542"/>
    </source>
</evidence>
<gene>
    <name evidence="7" type="ordered locus">Halhy_3363</name>
</gene>
<dbReference type="EMBL" id="CP002691">
    <property type="protein sequence ID" value="AEE51221.1"/>
    <property type="molecule type" value="Genomic_DNA"/>
</dbReference>
<dbReference type="SUPFAM" id="SSF88659">
    <property type="entry name" value="Sigma3 and sigma4 domains of RNA polymerase sigma factors"/>
    <property type="match status" value="1"/>
</dbReference>
<evidence type="ECO:0000256" key="3">
    <source>
        <dbReference type="ARBA" id="ARBA00023082"/>
    </source>
</evidence>
<evidence type="ECO:0000259" key="6">
    <source>
        <dbReference type="Pfam" id="PF08281"/>
    </source>
</evidence>
<reference key="2">
    <citation type="submission" date="2011-04" db="EMBL/GenBank/DDBJ databases">
        <title>Complete sequence of chromosome of Haliscomenobacter hydrossis DSM 1100.</title>
        <authorList>
            <consortium name="US DOE Joint Genome Institute (JGI-PGF)"/>
            <person name="Lucas S."/>
            <person name="Han J."/>
            <person name="Lapidus A."/>
            <person name="Bruce D."/>
            <person name="Goodwin L."/>
            <person name="Pitluck S."/>
            <person name="Peters L."/>
            <person name="Kyrpides N."/>
            <person name="Mavromatis K."/>
            <person name="Ivanova N."/>
            <person name="Ovchinnikova G."/>
            <person name="Pagani I."/>
            <person name="Daligault H."/>
            <person name="Detter J.C."/>
            <person name="Han C."/>
            <person name="Land M."/>
            <person name="Hauser L."/>
            <person name="Markowitz V."/>
            <person name="Cheng J.-F."/>
            <person name="Hugenholtz P."/>
            <person name="Woyke T."/>
            <person name="Wu D."/>
            <person name="Verbarg S."/>
            <person name="Frueling A."/>
            <person name="Brambilla E."/>
            <person name="Klenk H.-P."/>
            <person name="Eisen J.A."/>
        </authorList>
    </citation>
    <scope>NUCLEOTIDE SEQUENCE</scope>
    <source>
        <strain>DSM 1100</strain>
    </source>
</reference>
<dbReference type="KEGG" id="hhy:Halhy_3363"/>
<dbReference type="GO" id="GO:0003677">
    <property type="term" value="F:DNA binding"/>
    <property type="evidence" value="ECO:0007669"/>
    <property type="project" value="InterPro"/>
</dbReference>
<dbReference type="Proteomes" id="UP000008461">
    <property type="component" value="Chromosome"/>
</dbReference>
<keyword evidence="8" id="KW-1185">Reference proteome</keyword>
<dbReference type="InterPro" id="IPR014284">
    <property type="entry name" value="RNA_pol_sigma-70_dom"/>
</dbReference>
<dbReference type="InterPro" id="IPR013324">
    <property type="entry name" value="RNA_pol_sigma_r3/r4-like"/>
</dbReference>
<comment type="similarity">
    <text evidence="1">Belongs to the sigma-70 factor family. ECF subfamily.</text>
</comment>
<feature type="domain" description="RNA polymerase sigma factor 70 region 4 type 2" evidence="6">
    <location>
        <begin position="121"/>
        <end position="172"/>
    </location>
</feature>
<dbReference type="Pfam" id="PF04542">
    <property type="entry name" value="Sigma70_r2"/>
    <property type="match status" value="1"/>
</dbReference>
<keyword evidence="3" id="KW-0731">Sigma factor</keyword>
<dbReference type="InterPro" id="IPR007627">
    <property type="entry name" value="RNA_pol_sigma70_r2"/>
</dbReference>
<evidence type="ECO:0000313" key="8">
    <source>
        <dbReference type="Proteomes" id="UP000008461"/>
    </source>
</evidence>
<reference evidence="7 8" key="1">
    <citation type="journal article" date="2011" name="Stand. Genomic Sci.">
        <title>Complete genome sequence of Haliscomenobacter hydrossis type strain (O).</title>
        <authorList>
            <consortium name="US DOE Joint Genome Institute (JGI-PGF)"/>
            <person name="Daligault H."/>
            <person name="Lapidus A."/>
            <person name="Zeytun A."/>
            <person name="Nolan M."/>
            <person name="Lucas S."/>
            <person name="Del Rio T.G."/>
            <person name="Tice H."/>
            <person name="Cheng J.F."/>
            <person name="Tapia R."/>
            <person name="Han C."/>
            <person name="Goodwin L."/>
            <person name="Pitluck S."/>
            <person name="Liolios K."/>
            <person name="Pagani I."/>
            <person name="Ivanova N."/>
            <person name="Huntemann M."/>
            <person name="Mavromatis K."/>
            <person name="Mikhailova N."/>
            <person name="Pati A."/>
            <person name="Chen A."/>
            <person name="Palaniappan K."/>
            <person name="Land M."/>
            <person name="Hauser L."/>
            <person name="Brambilla E.M."/>
            <person name="Rohde M."/>
            <person name="Verbarg S."/>
            <person name="Goker M."/>
            <person name="Bristow J."/>
            <person name="Eisen J.A."/>
            <person name="Markowitz V."/>
            <person name="Hugenholtz P."/>
            <person name="Kyrpides N.C."/>
            <person name="Klenk H.P."/>
            <person name="Woyke T."/>
        </authorList>
    </citation>
    <scope>NUCLEOTIDE SEQUENCE [LARGE SCALE GENOMIC DNA]</scope>
    <source>
        <strain evidence="8">ATCC 27775 / DSM 1100 / LMG 10767 / O</strain>
    </source>
</reference>
<evidence type="ECO:0000256" key="1">
    <source>
        <dbReference type="ARBA" id="ARBA00010641"/>
    </source>
</evidence>
<protein>
    <submittedName>
        <fullName evidence="7">RNA polymerase, sigma-24 subunit, ECF subfamily</fullName>
    </submittedName>
</protein>
<dbReference type="SUPFAM" id="SSF88946">
    <property type="entry name" value="Sigma2 domain of RNA polymerase sigma factors"/>
    <property type="match status" value="1"/>
</dbReference>
<dbReference type="STRING" id="760192.Halhy_3363"/>
<evidence type="ECO:0000256" key="4">
    <source>
        <dbReference type="ARBA" id="ARBA00023163"/>
    </source>
</evidence>
<dbReference type="InterPro" id="IPR036388">
    <property type="entry name" value="WH-like_DNA-bd_sf"/>
</dbReference>
<dbReference type="Pfam" id="PF08281">
    <property type="entry name" value="Sigma70_r4_2"/>
    <property type="match status" value="1"/>
</dbReference>
<sequence length="189" mass="22701">MEQQTEILLRKAREGDQHALNLLFRTWYRRAHQMAMRYVSDEHMAREAVQHAFMSVYQHLDQLQQSEKFVSWLYRTVINCCHMEGRKKQRSRLIELNLAEAHQPRAQMADRDLQLAERNRLLMDAVERLPEDQRTIVILKELDGMKFREIADLLQISENTAKSRLYVGLKNLKQILTQQRLIKEMYYEE</sequence>
<evidence type="ECO:0000313" key="7">
    <source>
        <dbReference type="EMBL" id="AEE51221.1"/>
    </source>
</evidence>
<dbReference type="GO" id="GO:0006352">
    <property type="term" value="P:DNA-templated transcription initiation"/>
    <property type="evidence" value="ECO:0007669"/>
    <property type="project" value="InterPro"/>
</dbReference>
<dbReference type="NCBIfam" id="TIGR02937">
    <property type="entry name" value="sigma70-ECF"/>
    <property type="match status" value="1"/>
</dbReference>